<keyword evidence="1" id="KW-1133">Transmembrane helix</keyword>
<reference evidence="2 3" key="1">
    <citation type="submission" date="2018-10" db="EMBL/GenBank/DDBJ databases">
        <title>Dokdonia luteus sp. nov., isolated from sea water.</title>
        <authorList>
            <person name="Zhou L.Y."/>
            <person name="Du Z.J."/>
        </authorList>
    </citation>
    <scope>NUCLEOTIDE SEQUENCE [LARGE SCALE GENOMIC DNA]</scope>
    <source>
        <strain evidence="2 3">SH27</strain>
    </source>
</reference>
<keyword evidence="1" id="KW-0472">Membrane</keyword>
<dbReference type="Proteomes" id="UP000281985">
    <property type="component" value="Unassembled WGS sequence"/>
</dbReference>
<dbReference type="RefSeq" id="WP_121916628.1">
    <property type="nucleotide sequence ID" value="NZ_REFV01000004.1"/>
</dbReference>
<dbReference type="EMBL" id="REFV01000004">
    <property type="protein sequence ID" value="RMB60893.1"/>
    <property type="molecule type" value="Genomic_DNA"/>
</dbReference>
<dbReference type="OrthoDB" id="1188911at2"/>
<feature type="transmembrane region" description="Helical" evidence="1">
    <location>
        <begin position="12"/>
        <end position="36"/>
    </location>
</feature>
<keyword evidence="3" id="KW-1185">Reference proteome</keyword>
<comment type="caution">
    <text evidence="2">The sequence shown here is derived from an EMBL/GenBank/DDBJ whole genome shotgun (WGS) entry which is preliminary data.</text>
</comment>
<dbReference type="AlphaFoldDB" id="A0A3M0GH31"/>
<dbReference type="Pfam" id="PF14248">
    <property type="entry name" value="DUF4345"/>
    <property type="match status" value="1"/>
</dbReference>
<feature type="transmembrane region" description="Helical" evidence="1">
    <location>
        <begin position="77"/>
        <end position="97"/>
    </location>
</feature>
<organism evidence="2 3">
    <name type="scientific">Dokdonia sinensis</name>
    <dbReference type="NCBI Taxonomy" id="2479847"/>
    <lineage>
        <taxon>Bacteria</taxon>
        <taxon>Pseudomonadati</taxon>
        <taxon>Bacteroidota</taxon>
        <taxon>Flavobacteriia</taxon>
        <taxon>Flavobacteriales</taxon>
        <taxon>Flavobacteriaceae</taxon>
        <taxon>Dokdonia</taxon>
    </lineage>
</organism>
<evidence type="ECO:0000313" key="2">
    <source>
        <dbReference type="EMBL" id="RMB60893.1"/>
    </source>
</evidence>
<feature type="transmembrane region" description="Helical" evidence="1">
    <location>
        <begin position="48"/>
        <end position="65"/>
    </location>
</feature>
<accession>A0A3M0GH31</accession>
<protein>
    <submittedName>
        <fullName evidence="2">DUF4345 domain-containing protein</fullName>
    </submittedName>
</protein>
<feature type="transmembrane region" description="Helical" evidence="1">
    <location>
        <begin position="103"/>
        <end position="122"/>
    </location>
</feature>
<proteinExistence type="predicted"/>
<evidence type="ECO:0000313" key="3">
    <source>
        <dbReference type="Proteomes" id="UP000281985"/>
    </source>
</evidence>
<name>A0A3M0GH31_9FLAO</name>
<dbReference type="InterPro" id="IPR025597">
    <property type="entry name" value="DUF4345"/>
</dbReference>
<gene>
    <name evidence="2" type="ORF">EAX61_05255</name>
</gene>
<keyword evidence="1" id="KW-0812">Transmembrane</keyword>
<sequence>MSRLPKNLHLALSAFIVICMAFVYGAHPSVILPYIFGFEVQNLELKNIFRAVMGIYLAFGGYWVYGILKPNHWRSATIVNILFMGGLAVGRLISTILDGWSPQYGVGMIAEAVMIFLGIYNLKRYKD</sequence>
<evidence type="ECO:0000256" key="1">
    <source>
        <dbReference type="SAM" id="Phobius"/>
    </source>
</evidence>